<gene>
    <name evidence="3" type="ORF">HG15A2_03190</name>
</gene>
<dbReference type="KEGG" id="amob:HG15A2_03190"/>
<feature type="signal peptide" evidence="2">
    <location>
        <begin position="1"/>
        <end position="22"/>
    </location>
</feature>
<proteinExistence type="predicted"/>
<keyword evidence="4" id="KW-1185">Reference proteome</keyword>
<organism evidence="3 4">
    <name type="scientific">Adhaeretor mobilis</name>
    <dbReference type="NCBI Taxonomy" id="1930276"/>
    <lineage>
        <taxon>Bacteria</taxon>
        <taxon>Pseudomonadati</taxon>
        <taxon>Planctomycetota</taxon>
        <taxon>Planctomycetia</taxon>
        <taxon>Pirellulales</taxon>
        <taxon>Lacipirellulaceae</taxon>
        <taxon>Adhaeretor</taxon>
    </lineage>
</organism>
<evidence type="ECO:0000313" key="3">
    <source>
        <dbReference type="EMBL" id="QDS97060.1"/>
    </source>
</evidence>
<dbReference type="EMBL" id="CP036263">
    <property type="protein sequence ID" value="QDS97060.1"/>
    <property type="molecule type" value="Genomic_DNA"/>
</dbReference>
<sequence length="224" mass="25595" precursor="true">MKTLVLLVLALLNPLLVSGVQAQSARKESKQEFVIAHRLSDWQTKHFEDQAKAQQHTDALKKLGAEVRTDRHDGHIDVAYRLRGWQPLRVESDVLAHQWEDWLRAAGFETIHGHSPDHDKHSHHEGHGHGQGKAEAHGDVVLYRAPAWVAQHFDQLEQADEFIVLTQALRCQIEKTGHAGHTDIRFVCPEWTAVEFPNHKVAAAWTKWLESVGFEVQHKDHHDH</sequence>
<evidence type="ECO:0000256" key="2">
    <source>
        <dbReference type="SAM" id="SignalP"/>
    </source>
</evidence>
<dbReference type="Proteomes" id="UP000319852">
    <property type="component" value="Chromosome"/>
</dbReference>
<feature type="chain" id="PRO_5021781302" evidence="2">
    <location>
        <begin position="23"/>
        <end position="224"/>
    </location>
</feature>
<reference evidence="3 4" key="1">
    <citation type="submission" date="2019-02" db="EMBL/GenBank/DDBJ databases">
        <title>Deep-cultivation of Planctomycetes and their phenomic and genomic characterization uncovers novel biology.</title>
        <authorList>
            <person name="Wiegand S."/>
            <person name="Jogler M."/>
            <person name="Boedeker C."/>
            <person name="Pinto D."/>
            <person name="Vollmers J."/>
            <person name="Rivas-Marin E."/>
            <person name="Kohn T."/>
            <person name="Peeters S.H."/>
            <person name="Heuer A."/>
            <person name="Rast P."/>
            <person name="Oberbeckmann S."/>
            <person name="Bunk B."/>
            <person name="Jeske O."/>
            <person name="Meyerdierks A."/>
            <person name="Storesund J.E."/>
            <person name="Kallscheuer N."/>
            <person name="Luecker S."/>
            <person name="Lage O.M."/>
            <person name="Pohl T."/>
            <person name="Merkel B.J."/>
            <person name="Hornburger P."/>
            <person name="Mueller R.-W."/>
            <person name="Bruemmer F."/>
            <person name="Labrenz M."/>
            <person name="Spormann A.M."/>
            <person name="Op den Camp H."/>
            <person name="Overmann J."/>
            <person name="Amann R."/>
            <person name="Jetten M.S.M."/>
            <person name="Mascher T."/>
            <person name="Medema M.H."/>
            <person name="Devos D.P."/>
            <person name="Kaster A.-K."/>
            <person name="Ovreas L."/>
            <person name="Rohde M."/>
            <person name="Galperin M.Y."/>
            <person name="Jogler C."/>
        </authorList>
    </citation>
    <scope>NUCLEOTIDE SEQUENCE [LARGE SCALE GENOMIC DNA]</scope>
    <source>
        <strain evidence="3 4">HG15A2</strain>
    </source>
</reference>
<accession>A0A517MQA4</accession>
<name>A0A517MQA4_9BACT</name>
<dbReference type="RefSeq" id="WP_145057153.1">
    <property type="nucleotide sequence ID" value="NZ_CP036263.1"/>
</dbReference>
<feature type="region of interest" description="Disordered" evidence="1">
    <location>
        <begin position="113"/>
        <end position="135"/>
    </location>
</feature>
<dbReference type="AlphaFoldDB" id="A0A517MQA4"/>
<protein>
    <submittedName>
        <fullName evidence="3">Uncharacterized protein</fullName>
    </submittedName>
</protein>
<evidence type="ECO:0000256" key="1">
    <source>
        <dbReference type="SAM" id="MobiDB-lite"/>
    </source>
</evidence>
<dbReference type="OrthoDB" id="290569at2"/>
<evidence type="ECO:0000313" key="4">
    <source>
        <dbReference type="Proteomes" id="UP000319852"/>
    </source>
</evidence>
<keyword evidence="2" id="KW-0732">Signal</keyword>